<evidence type="ECO:0000313" key="3">
    <source>
        <dbReference type="Proteomes" id="UP001276659"/>
    </source>
</evidence>
<feature type="region of interest" description="Disordered" evidence="1">
    <location>
        <begin position="1"/>
        <end position="21"/>
    </location>
</feature>
<organism evidence="2 3">
    <name type="scientific">Lepraria neglecta</name>
    <dbReference type="NCBI Taxonomy" id="209136"/>
    <lineage>
        <taxon>Eukaryota</taxon>
        <taxon>Fungi</taxon>
        <taxon>Dikarya</taxon>
        <taxon>Ascomycota</taxon>
        <taxon>Pezizomycotina</taxon>
        <taxon>Lecanoromycetes</taxon>
        <taxon>OSLEUM clade</taxon>
        <taxon>Lecanoromycetidae</taxon>
        <taxon>Lecanorales</taxon>
        <taxon>Lecanorineae</taxon>
        <taxon>Stereocaulaceae</taxon>
        <taxon>Lepraria</taxon>
    </lineage>
</organism>
<evidence type="ECO:0000256" key="1">
    <source>
        <dbReference type="SAM" id="MobiDB-lite"/>
    </source>
</evidence>
<dbReference type="Proteomes" id="UP001276659">
    <property type="component" value="Unassembled WGS sequence"/>
</dbReference>
<accession>A0AAD9Z7A1</accession>
<sequence>MACATARTKRGQPYFPFKNPEDIDKLEQDKGVLVETTRKAVEDNFEPGALWDKWSVTRADNNSKDTVAQEKMIGLRAEGIGQRATTDYTHEKFYEALNDGGNQHFGLKPYELAGKSKDEIRKVVKEKAVVVAWAGQPIPKSVAHVSVRFNDEWESKLGDMHQVITHGPLDFEKHRPAYNIVGVYVSKK</sequence>
<gene>
    <name evidence="2" type="ORF">OEA41_003596</name>
</gene>
<keyword evidence="3" id="KW-1185">Reference proteome</keyword>
<proteinExistence type="predicted"/>
<dbReference type="AlphaFoldDB" id="A0AAD9Z7A1"/>
<comment type="caution">
    <text evidence="2">The sequence shown here is derived from an EMBL/GenBank/DDBJ whole genome shotgun (WGS) entry which is preliminary data.</text>
</comment>
<protein>
    <submittedName>
        <fullName evidence="2">Uncharacterized protein</fullName>
    </submittedName>
</protein>
<name>A0AAD9Z7A1_9LECA</name>
<evidence type="ECO:0000313" key="2">
    <source>
        <dbReference type="EMBL" id="KAK3171512.1"/>
    </source>
</evidence>
<dbReference type="EMBL" id="JASNWA010000008">
    <property type="protein sequence ID" value="KAK3171512.1"/>
    <property type="molecule type" value="Genomic_DNA"/>
</dbReference>
<reference evidence="2" key="1">
    <citation type="submission" date="2022-11" db="EMBL/GenBank/DDBJ databases">
        <title>Chromosomal genome sequence assembly and mating type (MAT) locus characterization of the leprose asexual lichenized fungus Lepraria neglecta (Nyl.) Erichsen.</title>
        <authorList>
            <person name="Allen J.L."/>
            <person name="Pfeffer B."/>
        </authorList>
    </citation>
    <scope>NUCLEOTIDE SEQUENCE</scope>
    <source>
        <strain evidence="2">Allen 5258</strain>
    </source>
</reference>